<organism evidence="2">
    <name type="scientific">Streptomyces sp. NBC_01401</name>
    <dbReference type="NCBI Taxonomy" id="2903854"/>
    <lineage>
        <taxon>Bacteria</taxon>
        <taxon>Bacillati</taxon>
        <taxon>Actinomycetota</taxon>
        <taxon>Actinomycetes</taxon>
        <taxon>Kitasatosporales</taxon>
        <taxon>Streptomycetaceae</taxon>
        <taxon>Streptomyces</taxon>
    </lineage>
</organism>
<dbReference type="InterPro" id="IPR001387">
    <property type="entry name" value="Cro/C1-type_HTH"/>
</dbReference>
<dbReference type="InterPro" id="IPR010982">
    <property type="entry name" value="Lambda_DNA-bd_dom_sf"/>
</dbReference>
<evidence type="ECO:0000259" key="1">
    <source>
        <dbReference type="PROSITE" id="PS50943"/>
    </source>
</evidence>
<dbReference type="SUPFAM" id="SSF47413">
    <property type="entry name" value="lambda repressor-like DNA-binding domains"/>
    <property type="match status" value="1"/>
</dbReference>
<feature type="domain" description="HTH cro/C1-type" evidence="1">
    <location>
        <begin position="25"/>
        <end position="76"/>
    </location>
</feature>
<dbReference type="AlphaFoldDB" id="A0AAU3H721"/>
<dbReference type="Gene3D" id="3.30.450.180">
    <property type="match status" value="1"/>
</dbReference>
<evidence type="ECO:0000313" key="2">
    <source>
        <dbReference type="EMBL" id="WTZ00252.1"/>
    </source>
</evidence>
<dbReference type="CDD" id="cd00093">
    <property type="entry name" value="HTH_XRE"/>
    <property type="match status" value="1"/>
</dbReference>
<proteinExistence type="predicted"/>
<dbReference type="Pfam" id="PF13560">
    <property type="entry name" value="HTH_31"/>
    <property type="match status" value="1"/>
</dbReference>
<dbReference type="GO" id="GO:0003677">
    <property type="term" value="F:DNA binding"/>
    <property type="evidence" value="ECO:0007669"/>
    <property type="project" value="InterPro"/>
</dbReference>
<dbReference type="PROSITE" id="PS50943">
    <property type="entry name" value="HTH_CROC1"/>
    <property type="match status" value="1"/>
</dbReference>
<name>A0AAU3H721_9ACTN</name>
<reference evidence="2" key="1">
    <citation type="submission" date="2022-10" db="EMBL/GenBank/DDBJ databases">
        <title>The complete genomes of actinobacterial strains from the NBC collection.</title>
        <authorList>
            <person name="Joergensen T.S."/>
            <person name="Alvarez Arevalo M."/>
            <person name="Sterndorff E.B."/>
            <person name="Faurdal D."/>
            <person name="Vuksanovic O."/>
            <person name="Mourched A.-S."/>
            <person name="Charusanti P."/>
            <person name="Shaw S."/>
            <person name="Blin K."/>
            <person name="Weber T."/>
        </authorList>
    </citation>
    <scope>NUCLEOTIDE SEQUENCE</scope>
    <source>
        <strain evidence="2">NBC_01401</strain>
    </source>
</reference>
<protein>
    <submittedName>
        <fullName evidence="2">Helix-turn-helix transcriptional regulator</fullName>
    </submittedName>
</protein>
<dbReference type="Pfam" id="PF17765">
    <property type="entry name" value="MLTR_LBD"/>
    <property type="match status" value="1"/>
</dbReference>
<sequence>MGRALHGWRDRISPDAVGLPTGGVRRAAGLRREELAQLAALSVDYITRLEQGRATSPSPQVLASLARALRLSADELTYLYRLAGRPEPGPGHISDHIPPGLRRLLDQLNGAPLSVHDAAWNLVEWNPSWAALLGDPSALRGRERNMIWRHFTGLPGRVRQTPEQRADFEATMVGDLRAATARYPADQGLHSLVKDLRETSTLFAELWDSGIVGIHRSGAKAIVHPEIGTLTLDCDVLVAAGSDLRVVAYTAAPGSEAAARLGLLDVIGTQAMT</sequence>
<accession>A0AAU3H721</accession>
<dbReference type="InterPro" id="IPR041413">
    <property type="entry name" value="MLTR_LBD"/>
</dbReference>
<dbReference type="PANTHER" id="PTHR35010:SF2">
    <property type="entry name" value="BLL4672 PROTEIN"/>
    <property type="match status" value="1"/>
</dbReference>
<dbReference type="Gene3D" id="1.10.260.40">
    <property type="entry name" value="lambda repressor-like DNA-binding domains"/>
    <property type="match status" value="1"/>
</dbReference>
<dbReference type="PANTHER" id="PTHR35010">
    <property type="entry name" value="BLL4672 PROTEIN-RELATED"/>
    <property type="match status" value="1"/>
</dbReference>
<dbReference type="EMBL" id="CP109535">
    <property type="protein sequence ID" value="WTZ00252.1"/>
    <property type="molecule type" value="Genomic_DNA"/>
</dbReference>
<dbReference type="SMART" id="SM00530">
    <property type="entry name" value="HTH_XRE"/>
    <property type="match status" value="1"/>
</dbReference>
<gene>
    <name evidence="2" type="ORF">OG626_23230</name>
</gene>